<feature type="domain" description="Gamma tubulin complex component protein N-terminal" evidence="8">
    <location>
        <begin position="63"/>
        <end position="407"/>
    </location>
</feature>
<feature type="compositionally biased region" description="Polar residues" evidence="6">
    <location>
        <begin position="782"/>
        <end position="795"/>
    </location>
</feature>
<comment type="subcellular location">
    <subcellularLocation>
        <location evidence="1">Cytoplasm</location>
        <location evidence="1">Cytoskeleton</location>
    </subcellularLocation>
</comment>
<evidence type="ECO:0000259" key="8">
    <source>
        <dbReference type="Pfam" id="PF17681"/>
    </source>
</evidence>
<keyword evidence="5" id="KW-0206">Cytoskeleton</keyword>
<proteinExistence type="inferred from homology"/>
<feature type="compositionally biased region" description="Polar residues" evidence="6">
    <location>
        <begin position="30"/>
        <end position="39"/>
    </location>
</feature>
<comment type="similarity">
    <text evidence="2">Belongs to the TUBGCP family.</text>
</comment>
<keyword evidence="4" id="KW-0493">Microtubule</keyword>
<dbReference type="Pfam" id="PF04130">
    <property type="entry name" value="GCP_C_terminal"/>
    <property type="match status" value="1"/>
</dbReference>
<evidence type="ECO:0000256" key="5">
    <source>
        <dbReference type="ARBA" id="ARBA00023212"/>
    </source>
</evidence>
<dbReference type="EMBL" id="OZ021737">
    <property type="protein sequence ID" value="CAK9317986.1"/>
    <property type="molecule type" value="Genomic_DNA"/>
</dbReference>
<evidence type="ECO:0000259" key="7">
    <source>
        <dbReference type="Pfam" id="PF04130"/>
    </source>
</evidence>
<feature type="region of interest" description="Disordered" evidence="6">
    <location>
        <begin position="777"/>
        <end position="801"/>
    </location>
</feature>
<feature type="region of interest" description="Disordered" evidence="6">
    <location>
        <begin position="29"/>
        <end position="48"/>
    </location>
</feature>
<evidence type="ECO:0008006" key="11">
    <source>
        <dbReference type="Google" id="ProtNLM"/>
    </source>
</evidence>
<evidence type="ECO:0000256" key="2">
    <source>
        <dbReference type="ARBA" id="ARBA00010337"/>
    </source>
</evidence>
<dbReference type="InterPro" id="IPR041470">
    <property type="entry name" value="GCP_N"/>
</dbReference>
<evidence type="ECO:0000313" key="9">
    <source>
        <dbReference type="EMBL" id="CAK9317986.1"/>
    </source>
</evidence>
<evidence type="ECO:0000256" key="6">
    <source>
        <dbReference type="SAM" id="MobiDB-lite"/>
    </source>
</evidence>
<dbReference type="InterPro" id="IPR007259">
    <property type="entry name" value="GCP"/>
</dbReference>
<dbReference type="PANTHER" id="PTHR19302:SF70">
    <property type="entry name" value="GAMMA-TUBULIN COMPLEX COMPONENT 6"/>
    <property type="match status" value="1"/>
</dbReference>
<accession>A0ABP0YC68</accession>
<dbReference type="Pfam" id="PF17681">
    <property type="entry name" value="GCP_N_terminal"/>
    <property type="match status" value="1"/>
</dbReference>
<dbReference type="InterPro" id="IPR042241">
    <property type="entry name" value="GCP_C_sf"/>
</dbReference>
<keyword evidence="3" id="KW-0963">Cytoplasm</keyword>
<evidence type="ECO:0000256" key="1">
    <source>
        <dbReference type="ARBA" id="ARBA00004245"/>
    </source>
</evidence>
<gene>
    <name evidence="9" type="ORF">CITCOLO1_LOCUS9939</name>
</gene>
<dbReference type="PANTHER" id="PTHR19302">
    <property type="entry name" value="GAMMA TUBULIN COMPLEX PROTEIN"/>
    <property type="match status" value="1"/>
</dbReference>
<evidence type="ECO:0000313" key="10">
    <source>
        <dbReference type="Proteomes" id="UP001642487"/>
    </source>
</evidence>
<feature type="domain" description="Gamma tubulin complex component C-terminal" evidence="7">
    <location>
        <begin position="894"/>
        <end position="1210"/>
    </location>
</feature>
<keyword evidence="10" id="KW-1185">Reference proteome</keyword>
<evidence type="ECO:0000256" key="4">
    <source>
        <dbReference type="ARBA" id="ARBA00022701"/>
    </source>
</evidence>
<dbReference type="Proteomes" id="UP001642487">
    <property type="component" value="Chromosome 3"/>
</dbReference>
<organism evidence="9 10">
    <name type="scientific">Citrullus colocynthis</name>
    <name type="common">colocynth</name>
    <dbReference type="NCBI Taxonomy" id="252529"/>
    <lineage>
        <taxon>Eukaryota</taxon>
        <taxon>Viridiplantae</taxon>
        <taxon>Streptophyta</taxon>
        <taxon>Embryophyta</taxon>
        <taxon>Tracheophyta</taxon>
        <taxon>Spermatophyta</taxon>
        <taxon>Magnoliopsida</taxon>
        <taxon>eudicotyledons</taxon>
        <taxon>Gunneridae</taxon>
        <taxon>Pentapetalae</taxon>
        <taxon>rosids</taxon>
        <taxon>fabids</taxon>
        <taxon>Cucurbitales</taxon>
        <taxon>Cucurbitaceae</taxon>
        <taxon>Benincaseae</taxon>
        <taxon>Citrullus</taxon>
    </lineage>
</organism>
<evidence type="ECO:0000256" key="3">
    <source>
        <dbReference type="ARBA" id="ARBA00022490"/>
    </source>
</evidence>
<dbReference type="InterPro" id="IPR040457">
    <property type="entry name" value="GCP_C"/>
</dbReference>
<protein>
    <recommendedName>
        <fullName evidence="11">Gamma-tubulin complex component 6</fullName>
    </recommendedName>
</protein>
<name>A0ABP0YC68_9ROSI</name>
<reference evidence="9 10" key="1">
    <citation type="submission" date="2024-03" db="EMBL/GenBank/DDBJ databases">
        <authorList>
            <person name="Gkanogiannis A."/>
            <person name="Becerra Lopez-Lavalle L."/>
        </authorList>
    </citation>
    <scope>NUCLEOTIDE SEQUENCE [LARGE SCALE GENOMIC DNA]</scope>
</reference>
<sequence>MAVDTNLNFQSLFESLKVEDPWLPPRTWESIPSQSQQTHLPSRRSAGISSSSVSEASLVRLAMNALQGLESALISVENLSAAFCSDASDRTFHQIPSLWNRFSSTHVLGKILRSIGCVGFLVFLLHKFVDHFTELGIDQTFNQTSNQPKLEECKSNDDSNVIEKQCSQKSLVNQAFAVALRKILEGYICALDSLHASVGLRRTSKVPDAPFLESSVEGCLMSVVDSEITLLEMYLHTRELRIQIEVLGNICNLHDVANCFSLLPFHDLIDKATSEICSFHRGGDLLTYLYTQLQVADPAHCAILKFLFLRSCEPYCAFIRSWIYKAEVVDPYAEFIVEYVDVKTPNLNTAGISSFPLACTREREGVSIPCFVKELLLPLLRAGQQLQVLVKLLELGTSVATAECTYDDFLPYWTGFSSNHMCYESVISFSKEDVEARVSARSIYYEMMQKKLDNLLTKIEFRCEQVVPDDAVSMILAHVGGRISAPLSIESGSSIVVPEVDKRNSIMLKDKTDHDDSSSSLDATDVAVDMSDSAVDVSDSPGCQSSISCEDQIEFDQGVVPHDNTGVLKENHFSSLSFSKATLNINSLRKPSQHEGQGVFHVGSVLDGTSTKIDDANCVVQSQNNALNSSDTSLFFDLANWSWNSDATCTGYSDMHSLDFDIRKDRRNYGAHFGEVSLSRKKISNTSVAKDASLNSQLDNIPCASNLFLLQPQNLDCSSNFFSLNPMVTRNAFLPMMTKPDQRHANTISQSFPFFDFSVVEDPCRVRAGKILPRPGAESLCDGNSQGPATNSKSSDSSERECGGDIFVDNTISYNDRENISTNVSGGRSWETTLCTASKRTVDKSAEGQRLSRSGLFELPLDFVIHKCLVQEIILQYTYVSKLTVKLLDEGFDLRGHLLALRRYHFMELADWADSFVTSLWNHKWCVIEADSKLQDIQSYLELSVQKSSCEHDHNKDRLFVYIKEQFTLPLSKATIGIDSFEFLGLGYQVEWPINIILTPAALKIYAEIFSFHVKVKLAGFSLTKVWSSLKDMVLLVRQNRHSKLINQEIQHVNVLVKTRHEVNHFVCVLQHYVESQLSHLSWCRFLQSLQLKAKDMMDLESMHMAYLTDALHTCFLSEETRSVAGIINQILQCALDLRCCFTGDMWNTQVDNAASSRRLSGINKSQVLVIKKRFDTNMKELHLFYLKSPKVGEYGLSQLWECLNYNYHYSDTGNEMSYYAFSV</sequence>
<dbReference type="Gene3D" id="1.20.120.1900">
    <property type="entry name" value="Gamma-tubulin complex, C-terminal domain"/>
    <property type="match status" value="1"/>
</dbReference>